<reference evidence="2 3" key="1">
    <citation type="submission" date="2018-03" db="EMBL/GenBank/DDBJ databases">
        <title>Genomic Encyclopedia of Archaeal and Bacterial Type Strains, Phase II (KMG-II): from individual species to whole genera.</title>
        <authorList>
            <person name="Goeker M."/>
        </authorList>
    </citation>
    <scope>NUCLEOTIDE SEQUENCE [LARGE SCALE GENOMIC DNA]</scope>
    <source>
        <strain evidence="2 3">DSM 43146</strain>
    </source>
</reference>
<accession>A0A2T0KQC0</accession>
<dbReference type="OrthoDB" id="3298772at2"/>
<sequence>MDSPRLDIQRSAGKLALFLAGVYLLVLVGVVVSTVSGSPIPLLGWPILLLPAAAFTYSIIDAVRLHRTSDIAETTRLWRRSLLLAVVGTGLMVLAVVITNRITPL</sequence>
<dbReference type="AlphaFoldDB" id="A0A2T0KQC0"/>
<evidence type="ECO:0000256" key="1">
    <source>
        <dbReference type="SAM" id="Phobius"/>
    </source>
</evidence>
<evidence type="ECO:0000313" key="2">
    <source>
        <dbReference type="EMBL" id="PRX25930.1"/>
    </source>
</evidence>
<keyword evidence="1" id="KW-0472">Membrane</keyword>
<feature type="transmembrane region" description="Helical" evidence="1">
    <location>
        <begin position="12"/>
        <end position="36"/>
    </location>
</feature>
<comment type="caution">
    <text evidence="2">The sequence shown here is derived from an EMBL/GenBank/DDBJ whole genome shotgun (WGS) entry which is preliminary data.</text>
</comment>
<gene>
    <name evidence="2" type="ORF">CLV67_101656</name>
</gene>
<feature type="transmembrane region" description="Helical" evidence="1">
    <location>
        <begin position="81"/>
        <end position="102"/>
    </location>
</feature>
<organism evidence="2 3">
    <name type="scientific">Actinoplanes italicus</name>
    <dbReference type="NCBI Taxonomy" id="113567"/>
    <lineage>
        <taxon>Bacteria</taxon>
        <taxon>Bacillati</taxon>
        <taxon>Actinomycetota</taxon>
        <taxon>Actinomycetes</taxon>
        <taxon>Micromonosporales</taxon>
        <taxon>Micromonosporaceae</taxon>
        <taxon>Actinoplanes</taxon>
    </lineage>
</organism>
<name>A0A2T0KQC0_9ACTN</name>
<proteinExistence type="predicted"/>
<dbReference type="EMBL" id="PVMZ01000001">
    <property type="protein sequence ID" value="PRX25930.1"/>
    <property type="molecule type" value="Genomic_DNA"/>
</dbReference>
<keyword evidence="1" id="KW-0812">Transmembrane</keyword>
<keyword evidence="1" id="KW-1133">Transmembrane helix</keyword>
<evidence type="ECO:0000313" key="3">
    <source>
        <dbReference type="Proteomes" id="UP000239415"/>
    </source>
</evidence>
<feature type="transmembrane region" description="Helical" evidence="1">
    <location>
        <begin position="42"/>
        <end position="60"/>
    </location>
</feature>
<dbReference type="Proteomes" id="UP000239415">
    <property type="component" value="Unassembled WGS sequence"/>
</dbReference>
<keyword evidence="3" id="KW-1185">Reference proteome</keyword>
<dbReference type="RefSeq" id="WP_146168975.1">
    <property type="nucleotide sequence ID" value="NZ_BOMO01000116.1"/>
</dbReference>
<protein>
    <submittedName>
        <fullName evidence="2">Uncharacterized protein</fullName>
    </submittedName>
</protein>